<dbReference type="InterPro" id="IPR046817">
    <property type="entry name" value="MmeI_N"/>
</dbReference>
<keyword evidence="9" id="KW-0614">Plasmid</keyword>
<reference evidence="9 10" key="1">
    <citation type="submission" date="2013-12" db="EMBL/GenBank/DDBJ databases">
        <title>Complete genome sequence of Rhizobium etli bv. mimosae IE4771.</title>
        <authorList>
            <person name="Bustos P."/>
            <person name="Santamaria R.I."/>
            <person name="Lozano L."/>
            <person name="Ormeno-Orrillo E."/>
            <person name="Rogel M.A."/>
            <person name="Romero D."/>
            <person name="Cevallos M.A."/>
            <person name="Martinez-Romero E."/>
            <person name="Gonzalez V."/>
        </authorList>
    </citation>
    <scope>NUCLEOTIDE SEQUENCE [LARGE SCALE GENOMIC DNA]</scope>
    <source>
        <strain evidence="9 10">IE4771</strain>
        <plasmid evidence="10">Plasmid pRetIE4771c</plasmid>
    </source>
</reference>
<evidence type="ECO:0000259" key="7">
    <source>
        <dbReference type="Pfam" id="PF20466"/>
    </source>
</evidence>
<dbReference type="PRINTS" id="PR00507">
    <property type="entry name" value="N12N6MTFRASE"/>
</dbReference>
<feature type="domain" description="MmeI-like DNA-methyltransferase" evidence="8">
    <location>
        <begin position="408"/>
        <end position="681"/>
    </location>
</feature>
<dbReference type="KEGG" id="rei:IE4771_PC00100"/>
<dbReference type="Pfam" id="PF20466">
    <property type="entry name" value="MmeI_TRD"/>
    <property type="match status" value="1"/>
</dbReference>
<dbReference type="EC" id="2.1.1.72" evidence="1"/>
<feature type="domain" description="MmeI-like N-terminal" evidence="5">
    <location>
        <begin position="12"/>
        <end position="235"/>
    </location>
</feature>
<dbReference type="Gene3D" id="3.40.50.150">
    <property type="entry name" value="Vaccinia Virus protein VP39"/>
    <property type="match status" value="1"/>
</dbReference>
<name>A0A060IEW2_RHIET</name>
<dbReference type="GO" id="GO:0009007">
    <property type="term" value="F:site-specific DNA-methyltransferase (adenine-specific) activity"/>
    <property type="evidence" value="ECO:0007669"/>
    <property type="project" value="UniProtKB-EC"/>
</dbReference>
<dbReference type="OrthoDB" id="9806213at2"/>
<dbReference type="InterPro" id="IPR046820">
    <property type="entry name" value="MmeI_TRD"/>
</dbReference>
<keyword evidence="2 9" id="KW-0489">Methyltransferase</keyword>
<dbReference type="InterPro" id="IPR050953">
    <property type="entry name" value="N4_N6_ade-DNA_methylase"/>
</dbReference>
<evidence type="ECO:0000313" key="10">
    <source>
        <dbReference type="Proteomes" id="UP000027180"/>
    </source>
</evidence>
<dbReference type="HOGENOM" id="CLU_005831_1_0_5"/>
<proteinExistence type="predicted"/>
<dbReference type="AlphaFoldDB" id="A0A060IEW2"/>
<keyword evidence="3" id="KW-0808">Transferase</keyword>
<dbReference type="Proteomes" id="UP000027180">
    <property type="component" value="Plasmid pRetIE4771c"/>
</dbReference>
<dbReference type="InterPro" id="IPR002052">
    <property type="entry name" value="DNA_methylase_N6_adenine_CS"/>
</dbReference>
<organism evidence="9 10">
    <name type="scientific">Rhizobium etli bv. mimosae str. IE4771</name>
    <dbReference type="NCBI Taxonomy" id="1432050"/>
    <lineage>
        <taxon>Bacteria</taxon>
        <taxon>Pseudomonadati</taxon>
        <taxon>Pseudomonadota</taxon>
        <taxon>Alphaproteobacteria</taxon>
        <taxon>Hyphomicrobiales</taxon>
        <taxon>Rhizobiaceae</taxon>
        <taxon>Rhizobium/Agrobacterium group</taxon>
        <taxon>Rhizobium</taxon>
    </lineage>
</organism>
<evidence type="ECO:0000259" key="5">
    <source>
        <dbReference type="Pfam" id="PF20464"/>
    </source>
</evidence>
<evidence type="ECO:0000256" key="4">
    <source>
        <dbReference type="ARBA" id="ARBA00047942"/>
    </source>
</evidence>
<dbReference type="SUPFAM" id="SSF53335">
    <property type="entry name" value="S-adenosyl-L-methionine-dependent methyltransferases"/>
    <property type="match status" value="1"/>
</dbReference>
<evidence type="ECO:0000256" key="2">
    <source>
        <dbReference type="ARBA" id="ARBA00022603"/>
    </source>
</evidence>
<accession>A0A060IEW2</accession>
<dbReference type="Pfam" id="PF20464">
    <property type="entry name" value="MmeI_N"/>
    <property type="match status" value="1"/>
</dbReference>
<evidence type="ECO:0000256" key="3">
    <source>
        <dbReference type="ARBA" id="ARBA00022679"/>
    </source>
</evidence>
<dbReference type="InterPro" id="IPR046819">
    <property type="entry name" value="MmeI_hel"/>
</dbReference>
<evidence type="ECO:0000259" key="8">
    <source>
        <dbReference type="Pfam" id="PF20473"/>
    </source>
</evidence>
<evidence type="ECO:0000256" key="1">
    <source>
        <dbReference type="ARBA" id="ARBA00011900"/>
    </source>
</evidence>
<dbReference type="Pfam" id="PF20465">
    <property type="entry name" value="MmeI_hel"/>
    <property type="match status" value="1"/>
</dbReference>
<sequence>MGTLTNRSLGISEFVARWSNREGGQERANYSLFLTELCDVLGLAHPDPASATHELNDYVFERRVERRMVDDRSEVGRIDLYKRGHFILEAKQSRQRSGFEATATGQKDLFNSNAGRAHAAELDAIDHLMIQARRQAERYAAALPADHPYPPFLIVCDVGRVFELYADFSGNGRHYAQFPDANTFRIQLADLEDPEKRNLLRNVWEAPFTLDPAQQTAKVTREIAGRLATISKALEGRGFEPRQVAIFLMRCLFTMFVEDVGLLRKKGFTDLLDRCLDDPRRFTFEINDLWKNMDQGGYSPGIGERLLRFNGKLFKSATALPLTVDEIQLLRDASDADWCDLEPAIFGTLFEQALDASERRRLGAHYTPRAYVERVVNATIIEPLTQDWIEYQSAAERALRSGMRTAAIREIEDFLKHLSSVRVLDPACGTGNFLYVALRRMKQLEGEVLKQLHDIGGDEVVAEAENLTVKPEQFFGMELNGRAVEIAELVLWIGYIQWHMRTRTTVPPEPVIGSADHVQEKDALLTWADYPNRHLKRDRLGRPVSDQRGNEIYAFPNASRPDWPMADFIVGNPPFIGGKDIRGRLLGGYAEALWKANPQINPSADFVMYWWDRAAELLVQKGSRLRRFGFVTTNSITQVFQRRVLERHLTSQSPVSLLLAIPDHPWTKATKDAAAVRIAISVAAAGEHKGTLRQVVSEGALDTDEPKIVFIEKSGIINADLTIGADVTKATSLTANAGLCSPGMKLHGDGFIINRDKAIELGLGRLPGLERHIREYRNGRDLAARPRNVMVIDFFGLNAASVRQTYPQAYQHLLETVKPERDRNNRASYREKWWQFGEPRREIRPALDGIERYIATVETSKHRIFQFLDAEVMPDNMLVTIASDDAFHLGVLSSLPHVLWALRAGGRQGVGNDPRYSKSRCFEPFPLPDTTTTLRAKIVSLAEELDATRKLVLAENSDLTLTGIYNMLDAARSGSSLTSKERELHRRGRILILKDLHEQIDQAVMQAYGWATTLTEDEILERLVDLNLQRASEERRGLIRWLRPEYQIEKMGPLAHRADRIQSLATARPANPKPRFSDERKVQAAQVLALLNRNQSPLTAIEIAKEFRDSSQIGPQIQEVLASLNRLGDVETFDNGRSYIRAAS</sequence>
<comment type="catalytic activity">
    <reaction evidence="4">
        <text>a 2'-deoxyadenosine in DNA + S-adenosyl-L-methionine = an N(6)-methyl-2'-deoxyadenosine in DNA + S-adenosyl-L-homocysteine + H(+)</text>
        <dbReference type="Rhea" id="RHEA:15197"/>
        <dbReference type="Rhea" id="RHEA-COMP:12418"/>
        <dbReference type="Rhea" id="RHEA-COMP:12419"/>
        <dbReference type="ChEBI" id="CHEBI:15378"/>
        <dbReference type="ChEBI" id="CHEBI:57856"/>
        <dbReference type="ChEBI" id="CHEBI:59789"/>
        <dbReference type="ChEBI" id="CHEBI:90615"/>
        <dbReference type="ChEBI" id="CHEBI:90616"/>
        <dbReference type="EC" id="2.1.1.72"/>
    </reaction>
</comment>
<feature type="domain" description="MmeI-like helicase spacer" evidence="6">
    <location>
        <begin position="243"/>
        <end position="314"/>
    </location>
</feature>
<protein>
    <recommendedName>
        <fullName evidence="1">site-specific DNA-methyltransferase (adenine-specific)</fullName>
        <ecNumber evidence="1">2.1.1.72</ecNumber>
    </recommendedName>
</protein>
<dbReference type="InterPro" id="IPR046816">
    <property type="entry name" value="MmeI_Mtase"/>
</dbReference>
<dbReference type="Pfam" id="PF20473">
    <property type="entry name" value="MmeI_Mtase"/>
    <property type="match status" value="1"/>
</dbReference>
<gene>
    <name evidence="9" type="ORF">IE4771_PC00100</name>
</gene>
<evidence type="ECO:0000313" key="9">
    <source>
        <dbReference type="EMBL" id="AIC30226.1"/>
    </source>
</evidence>
<dbReference type="PANTHER" id="PTHR33841">
    <property type="entry name" value="DNA METHYLTRANSFERASE YEEA-RELATED"/>
    <property type="match status" value="1"/>
</dbReference>
<dbReference type="InterPro" id="IPR029063">
    <property type="entry name" value="SAM-dependent_MTases_sf"/>
</dbReference>
<dbReference type="EMBL" id="CP006989">
    <property type="protein sequence ID" value="AIC30226.1"/>
    <property type="molecule type" value="Genomic_DNA"/>
</dbReference>
<dbReference type="PANTHER" id="PTHR33841:SF1">
    <property type="entry name" value="DNA METHYLTRANSFERASE A"/>
    <property type="match status" value="1"/>
</dbReference>
<evidence type="ECO:0000259" key="6">
    <source>
        <dbReference type="Pfam" id="PF20465"/>
    </source>
</evidence>
<geneLocation type="plasmid" evidence="9 10">
    <name>pRetIE4771c</name>
</geneLocation>
<dbReference type="REBASE" id="87695">
    <property type="entry name" value="Ret4771ORF100P"/>
</dbReference>
<feature type="domain" description="MmeI-like target recognition" evidence="7">
    <location>
        <begin position="770"/>
        <end position="929"/>
    </location>
</feature>
<dbReference type="GO" id="GO:0032259">
    <property type="term" value="P:methylation"/>
    <property type="evidence" value="ECO:0007669"/>
    <property type="project" value="UniProtKB-KW"/>
</dbReference>
<dbReference type="PROSITE" id="PS00092">
    <property type="entry name" value="N6_MTASE"/>
    <property type="match status" value="1"/>
</dbReference>
<dbReference type="GO" id="GO:0003676">
    <property type="term" value="F:nucleic acid binding"/>
    <property type="evidence" value="ECO:0007669"/>
    <property type="project" value="InterPro"/>
</dbReference>